<dbReference type="EMBL" id="CP143806">
    <property type="protein sequence ID" value="WVO19073.1"/>
    <property type="molecule type" value="Genomic_DNA"/>
</dbReference>
<evidence type="ECO:0000256" key="1">
    <source>
        <dbReference type="SAM" id="MobiDB-lite"/>
    </source>
</evidence>
<dbReference type="RefSeq" id="XP_064718313.1">
    <property type="nucleotide sequence ID" value="XM_064862241.1"/>
</dbReference>
<accession>A0ABZ2AKL6</accession>
<dbReference type="GeneID" id="89987125"/>
<feature type="region of interest" description="Disordered" evidence="1">
    <location>
        <begin position="55"/>
        <end position="115"/>
    </location>
</feature>
<evidence type="ECO:0000313" key="2">
    <source>
        <dbReference type="EMBL" id="WVO19073.1"/>
    </source>
</evidence>
<reference evidence="2 3" key="1">
    <citation type="submission" date="2024-01" db="EMBL/GenBank/DDBJ databases">
        <title>Comparative genomics of Cryptococcus and Kwoniella reveals pathogenesis evolution and contrasting modes of karyotype evolution via chromosome fusion or intercentromeric recombination.</title>
        <authorList>
            <person name="Coelho M.A."/>
            <person name="David-Palma M."/>
            <person name="Shea T."/>
            <person name="Bowers K."/>
            <person name="McGinley-Smith S."/>
            <person name="Mohammad A.W."/>
            <person name="Gnirke A."/>
            <person name="Yurkov A.M."/>
            <person name="Nowrousian M."/>
            <person name="Sun S."/>
            <person name="Cuomo C.A."/>
            <person name="Heitman J."/>
        </authorList>
    </citation>
    <scope>NUCLEOTIDE SEQUENCE [LARGE SCALE GENOMIC DNA]</scope>
    <source>
        <strain evidence="2 3">7685027</strain>
    </source>
</reference>
<proteinExistence type="predicted"/>
<dbReference type="Proteomes" id="UP001432216">
    <property type="component" value="Chromosome 1"/>
</dbReference>
<protein>
    <submittedName>
        <fullName evidence="2">Uncharacterized protein</fullName>
    </submittedName>
</protein>
<name>A0ABZ2AKL6_9TREE</name>
<gene>
    <name evidence="2" type="ORF">IAS62_000349</name>
</gene>
<sequence length="152" mass="16520">MNEYSRQLVSNVDLCLLFRQVSPHLILPPLLAPHPPHFEPLAASTQRASITAVDSSPSSLSTSWRRAGGADRCGRAGELPQCPRKTKQATTTTRKTEKGKLGAAARNPGRRRSIADTTSDGVFEHLGKAPHNAIRPVLYNLSNPSITVYNLL</sequence>
<feature type="compositionally biased region" description="Low complexity" evidence="1">
    <location>
        <begin position="55"/>
        <end position="67"/>
    </location>
</feature>
<keyword evidence="3" id="KW-1185">Reference proteome</keyword>
<evidence type="ECO:0000313" key="3">
    <source>
        <dbReference type="Proteomes" id="UP001432216"/>
    </source>
</evidence>
<organism evidence="2 3">
    <name type="scientific">Cryptococcus decagattii</name>
    <dbReference type="NCBI Taxonomy" id="1859122"/>
    <lineage>
        <taxon>Eukaryota</taxon>
        <taxon>Fungi</taxon>
        <taxon>Dikarya</taxon>
        <taxon>Basidiomycota</taxon>
        <taxon>Agaricomycotina</taxon>
        <taxon>Tremellomycetes</taxon>
        <taxon>Tremellales</taxon>
        <taxon>Cryptococcaceae</taxon>
        <taxon>Cryptococcus</taxon>
        <taxon>Cryptococcus gattii species complex</taxon>
    </lineage>
</organism>